<evidence type="ECO:0000313" key="3">
    <source>
        <dbReference type="Proteomes" id="UP000235616"/>
    </source>
</evidence>
<keyword evidence="1" id="KW-0812">Transmembrane</keyword>
<dbReference type="OrthoDB" id="9153678at2"/>
<organism evidence="2 3">
    <name type="scientific">Trinickia dabaoshanensis</name>
    <dbReference type="NCBI Taxonomy" id="564714"/>
    <lineage>
        <taxon>Bacteria</taxon>
        <taxon>Pseudomonadati</taxon>
        <taxon>Pseudomonadota</taxon>
        <taxon>Betaproteobacteria</taxon>
        <taxon>Burkholderiales</taxon>
        <taxon>Burkholderiaceae</taxon>
        <taxon>Trinickia</taxon>
    </lineage>
</organism>
<feature type="transmembrane region" description="Helical" evidence="1">
    <location>
        <begin position="6"/>
        <end position="26"/>
    </location>
</feature>
<gene>
    <name evidence="2" type="ORF">C0Z18_31050</name>
</gene>
<keyword evidence="1" id="KW-1133">Transmembrane helix</keyword>
<dbReference type="Proteomes" id="UP000235616">
    <property type="component" value="Unassembled WGS sequence"/>
</dbReference>
<protein>
    <recommendedName>
        <fullName evidence="4">Peptidase M56 domain-containing protein</fullName>
    </recommendedName>
</protein>
<accession>A0A2N7VBQ1</accession>
<dbReference type="AlphaFoldDB" id="A0A2N7VBQ1"/>
<feature type="transmembrane region" description="Helical" evidence="1">
    <location>
        <begin position="38"/>
        <end position="61"/>
    </location>
</feature>
<dbReference type="InterPro" id="IPR052173">
    <property type="entry name" value="Beta-lactam_resp_regulator"/>
</dbReference>
<dbReference type="EMBL" id="PNYA01000043">
    <property type="protein sequence ID" value="PMS14569.1"/>
    <property type="molecule type" value="Genomic_DNA"/>
</dbReference>
<name>A0A2N7VBQ1_9BURK</name>
<proteinExistence type="predicted"/>
<sequence>MERESLLTLLMLLLGGIALQPLAMFAPHSNPDAAERQAWIRLWLPLAPALVTVAWLCGWALREPDPVADRVDQWVLIGACLPFAAVLVRAAARAAWALARDPSQAGVFTAGLLRPRVTFSPFLARTLDDAALEAAWQHEQAHARHRDPLRIWLAQLATDLQWPWPGAGVRFAAWLEALEYARDDEARRHGASGEALAAALLATLRHTNALYAAHAESGGQAMRAQARLVGSRRALQKRIARLLAPMPAAQTSRASTRTWLGAHFALLLLVAGVLGAVYGDPIVRELLAWIA</sequence>
<keyword evidence="3" id="KW-1185">Reference proteome</keyword>
<keyword evidence="1" id="KW-0472">Membrane</keyword>
<evidence type="ECO:0008006" key="4">
    <source>
        <dbReference type="Google" id="ProtNLM"/>
    </source>
</evidence>
<evidence type="ECO:0000256" key="1">
    <source>
        <dbReference type="SAM" id="Phobius"/>
    </source>
</evidence>
<evidence type="ECO:0000313" key="2">
    <source>
        <dbReference type="EMBL" id="PMS14569.1"/>
    </source>
</evidence>
<reference evidence="2 3" key="1">
    <citation type="submission" date="2018-01" db="EMBL/GenBank/DDBJ databases">
        <title>Whole genome analyses suggest that Burkholderia sensu lato contains two further novel genera in the rhizoxinica-symbiotica group Mycetohabitans gen. nov., and Trinickia gen. nov.: implications for the evolution of diazotrophy and nodulation in the Burkholderiaceae.</title>
        <authorList>
            <person name="Estrada-de los Santos P."/>
            <person name="Palmer M."/>
            <person name="Chavez-Ramirez B."/>
            <person name="Beukes C."/>
            <person name="Steenkamp E.T."/>
            <person name="Hirsch A.M."/>
            <person name="Manyaka P."/>
            <person name="Maluk M."/>
            <person name="Lafos M."/>
            <person name="Crook M."/>
            <person name="Gross E."/>
            <person name="Simon M.F."/>
            <person name="Bueno dos Reis Junior F."/>
            <person name="Poole P.S."/>
            <person name="Venter S.N."/>
            <person name="James E.K."/>
        </authorList>
    </citation>
    <scope>NUCLEOTIDE SEQUENCE [LARGE SCALE GENOMIC DNA]</scope>
    <source>
        <strain evidence="2 3">GIMN1.004</strain>
    </source>
</reference>
<dbReference type="PANTHER" id="PTHR34978:SF3">
    <property type="entry name" value="SLR0241 PROTEIN"/>
    <property type="match status" value="1"/>
</dbReference>
<comment type="caution">
    <text evidence="2">The sequence shown here is derived from an EMBL/GenBank/DDBJ whole genome shotgun (WGS) entry which is preliminary data.</text>
</comment>
<feature type="transmembrane region" description="Helical" evidence="1">
    <location>
        <begin position="259"/>
        <end position="279"/>
    </location>
</feature>
<dbReference type="RefSeq" id="WP_102649284.1">
    <property type="nucleotide sequence ID" value="NZ_PNYA01000043.1"/>
</dbReference>
<dbReference type="PANTHER" id="PTHR34978">
    <property type="entry name" value="POSSIBLE SENSOR-TRANSDUCER PROTEIN BLAR"/>
    <property type="match status" value="1"/>
</dbReference>